<comment type="caution">
    <text evidence="3">The sequence shown here is derived from an EMBL/GenBank/DDBJ whole genome shotgun (WGS) entry which is preliminary data.</text>
</comment>
<organism evidence="3 4">
    <name type="scientific">Photobacterium swingsii</name>
    <dbReference type="NCBI Taxonomy" id="680026"/>
    <lineage>
        <taxon>Bacteria</taxon>
        <taxon>Pseudomonadati</taxon>
        <taxon>Pseudomonadota</taxon>
        <taxon>Gammaproteobacteria</taxon>
        <taxon>Vibrionales</taxon>
        <taxon>Vibrionaceae</taxon>
        <taxon>Photobacterium</taxon>
    </lineage>
</organism>
<feature type="domain" description="Lipoprotein LPP20-like" evidence="2">
    <location>
        <begin position="45"/>
        <end position="154"/>
    </location>
</feature>
<dbReference type="STRING" id="680026.AB733_21785"/>
<dbReference type="PROSITE" id="PS51257">
    <property type="entry name" value="PROKAR_LIPOPROTEIN"/>
    <property type="match status" value="1"/>
</dbReference>
<gene>
    <name evidence="3" type="ORF">C9I94_05205</name>
</gene>
<dbReference type="AlphaFoldDB" id="A0A0J8V6I6"/>
<accession>A0A0J8V6I6</accession>
<dbReference type="InterPro" id="IPR024952">
    <property type="entry name" value="LPP20-like_dom"/>
</dbReference>
<proteinExistence type="predicted"/>
<dbReference type="OrthoDB" id="5825119at2"/>
<reference evidence="3 4" key="1">
    <citation type="submission" date="2018-01" db="EMBL/GenBank/DDBJ databases">
        <title>Whole genome sequencing of Histamine producing bacteria.</title>
        <authorList>
            <person name="Butler K."/>
        </authorList>
    </citation>
    <scope>NUCLEOTIDE SEQUENCE [LARGE SCALE GENOMIC DNA]</scope>
    <source>
        <strain evidence="3 4">DSM 24669</strain>
    </source>
</reference>
<evidence type="ECO:0000313" key="4">
    <source>
        <dbReference type="Proteomes" id="UP000240481"/>
    </source>
</evidence>
<dbReference type="EMBL" id="PYLZ01000002">
    <property type="protein sequence ID" value="PSW25962.1"/>
    <property type="molecule type" value="Genomic_DNA"/>
</dbReference>
<feature type="chain" id="PRO_5030008991" description="Lipoprotein LPP20-like domain-containing protein" evidence="1">
    <location>
        <begin position="27"/>
        <end position="198"/>
    </location>
</feature>
<evidence type="ECO:0000313" key="3">
    <source>
        <dbReference type="EMBL" id="PSW25962.1"/>
    </source>
</evidence>
<sequence>MNKVLLKLMVALGVVTMVGCSSIETAEDIQKADCYFPDMPSKEAPKWICEVTPQGYEIIGVGYAKKSVAGSGIMREIALNNAQQRLASQLENNIKSKFDAVTRQSSTTTKTVSDEHVSEMVEITINNVVSTVIRDARVMTTLTSPSGGMYTLVAMTNDAYQANMAAAIEKARKDEIWSNLDSEEAQEAMKKALASLEG</sequence>
<keyword evidence="4" id="KW-1185">Reference proteome</keyword>
<dbReference type="Gene3D" id="3.10.28.20">
    <property type="entry name" value="Acetamidase/Formamidase-like domains"/>
    <property type="match status" value="1"/>
</dbReference>
<evidence type="ECO:0000259" key="2">
    <source>
        <dbReference type="Pfam" id="PF02169"/>
    </source>
</evidence>
<dbReference type="Pfam" id="PF02169">
    <property type="entry name" value="LPP20"/>
    <property type="match status" value="1"/>
</dbReference>
<protein>
    <recommendedName>
        <fullName evidence="2">Lipoprotein LPP20-like domain-containing protein</fullName>
    </recommendedName>
</protein>
<evidence type="ECO:0000256" key="1">
    <source>
        <dbReference type="SAM" id="SignalP"/>
    </source>
</evidence>
<feature type="signal peptide" evidence="1">
    <location>
        <begin position="1"/>
        <end position="26"/>
    </location>
</feature>
<dbReference type="Proteomes" id="UP000240481">
    <property type="component" value="Unassembled WGS sequence"/>
</dbReference>
<name>A0A0J8V6I6_9GAMM</name>
<keyword evidence="1" id="KW-0732">Signal</keyword>
<dbReference type="RefSeq" id="WP_048900681.1">
    <property type="nucleotide sequence ID" value="NZ_AP024852.1"/>
</dbReference>